<dbReference type="EMBL" id="MDYL01000025">
    <property type="protein sequence ID" value="OQD70252.1"/>
    <property type="molecule type" value="Genomic_DNA"/>
</dbReference>
<evidence type="ECO:0000313" key="2">
    <source>
        <dbReference type="Proteomes" id="UP000191522"/>
    </source>
</evidence>
<keyword evidence="2" id="KW-1185">Reference proteome</keyword>
<organism evidence="1 2">
    <name type="scientific">Penicillium decumbens</name>
    <dbReference type="NCBI Taxonomy" id="69771"/>
    <lineage>
        <taxon>Eukaryota</taxon>
        <taxon>Fungi</taxon>
        <taxon>Dikarya</taxon>
        <taxon>Ascomycota</taxon>
        <taxon>Pezizomycotina</taxon>
        <taxon>Eurotiomycetes</taxon>
        <taxon>Eurotiomycetidae</taxon>
        <taxon>Eurotiales</taxon>
        <taxon>Aspergillaceae</taxon>
        <taxon>Penicillium</taxon>
    </lineage>
</organism>
<dbReference type="OrthoDB" id="4349137at2759"/>
<gene>
    <name evidence="1" type="ORF">PENDEC_c025G02640</name>
</gene>
<proteinExistence type="predicted"/>
<name>A0A1V6P0C6_PENDC</name>
<comment type="caution">
    <text evidence="1">The sequence shown here is derived from an EMBL/GenBank/DDBJ whole genome shotgun (WGS) entry which is preliminary data.</text>
</comment>
<reference evidence="2" key="1">
    <citation type="journal article" date="2017" name="Nat. Microbiol.">
        <title>Global analysis of biosynthetic gene clusters reveals vast potential of secondary metabolite production in Penicillium species.</title>
        <authorList>
            <person name="Nielsen J.C."/>
            <person name="Grijseels S."/>
            <person name="Prigent S."/>
            <person name="Ji B."/>
            <person name="Dainat J."/>
            <person name="Nielsen K.F."/>
            <person name="Frisvad J.C."/>
            <person name="Workman M."/>
            <person name="Nielsen J."/>
        </authorList>
    </citation>
    <scope>NUCLEOTIDE SEQUENCE [LARGE SCALE GENOMIC DNA]</scope>
    <source>
        <strain evidence="2">IBT 11843</strain>
    </source>
</reference>
<dbReference type="AlphaFoldDB" id="A0A1V6P0C6"/>
<protein>
    <submittedName>
        <fullName evidence="1">Uncharacterized protein</fullName>
    </submittedName>
</protein>
<evidence type="ECO:0000313" key="1">
    <source>
        <dbReference type="EMBL" id="OQD70252.1"/>
    </source>
</evidence>
<dbReference type="Proteomes" id="UP000191522">
    <property type="component" value="Unassembled WGS sequence"/>
</dbReference>
<sequence length="131" mass="15032">MILSFGRPVFREATTDDRNTERPPSTRQSTNVLLPLEICVLGLRDPIPYVGQHERQEEDATRRPNYALWYRAQTDPETNLVIAEAKTADEIGKGERQMLVYMGLVRAGRKAHIPWDRITRMLDPTGSNARR</sequence>
<accession>A0A1V6P0C6</accession>